<feature type="domain" description="YbaK/aminoacyl-tRNA synthetase-associated" evidence="1">
    <location>
        <begin position="240"/>
        <end position="304"/>
    </location>
</feature>
<dbReference type="InterPro" id="IPR036754">
    <property type="entry name" value="YbaK/aa-tRNA-synt-asso_dom_sf"/>
</dbReference>
<dbReference type="InterPro" id="IPR007214">
    <property type="entry name" value="YbaK/aa-tRNA-synth-assoc-dom"/>
</dbReference>
<evidence type="ECO:0000313" key="3">
    <source>
        <dbReference type="Proteomes" id="UP000823749"/>
    </source>
</evidence>
<gene>
    <name evidence="2" type="ORF">RHGRI_020159</name>
</gene>
<comment type="caution">
    <text evidence="2">The sequence shown here is derived from an EMBL/GenBank/DDBJ whole genome shotgun (WGS) entry which is preliminary data.</text>
</comment>
<dbReference type="AlphaFoldDB" id="A0AAV6JIE1"/>
<dbReference type="CDD" id="cd04332">
    <property type="entry name" value="YbaK_like"/>
    <property type="match status" value="1"/>
</dbReference>
<dbReference type="PANTHER" id="PTHR30411">
    <property type="entry name" value="CYTOPLASMIC PROTEIN"/>
    <property type="match status" value="1"/>
</dbReference>
<protein>
    <recommendedName>
        <fullName evidence="1">YbaK/aminoacyl-tRNA synthetase-associated domain-containing protein</fullName>
    </recommendedName>
</protein>
<dbReference type="EMBL" id="JACTNZ010000007">
    <property type="protein sequence ID" value="KAG5539845.1"/>
    <property type="molecule type" value="Genomic_DNA"/>
</dbReference>
<sequence length="317" mass="35171">MESSLGELERRQTQILQRITQLELSHLPQHFSASLSLSPPNGNAAATDTESRLSAILVSNGVRDFSFRRVPSDYYDSPLESRRDVLGASSVHHLCKSIVLFSNSSPNSQVAIGEIGFGQGMEYGHYISVTATVYHTCLIPFILIFVKKVLQVLVSSCSMQVNTQAPSNVTDCSDRNYSKYYVVVVQVLSVFLSTNDWIYPAAISVLGTFYLQYTARFNAETVKNFLYALNDGRIPKKKFNLRLAPEEISQKLTGYEHNGVTCVGMKTDIPVILDEAIVKLNPEFFWLGGGEVDLKLGIRTSEFVNFVKPFIVSCSGA</sequence>
<proteinExistence type="predicted"/>
<accession>A0AAV6JIE1</accession>
<dbReference type="GO" id="GO:0002161">
    <property type="term" value="F:aminoacyl-tRNA deacylase activity"/>
    <property type="evidence" value="ECO:0007669"/>
    <property type="project" value="InterPro"/>
</dbReference>
<reference evidence="2" key="1">
    <citation type="submission" date="2020-08" db="EMBL/GenBank/DDBJ databases">
        <title>Plant Genome Project.</title>
        <authorList>
            <person name="Zhang R.-G."/>
        </authorList>
    </citation>
    <scope>NUCLEOTIDE SEQUENCE</scope>
    <source>
        <strain evidence="2">WSP0</strain>
        <tissue evidence="2">Leaf</tissue>
    </source>
</reference>
<evidence type="ECO:0000259" key="1">
    <source>
        <dbReference type="Pfam" id="PF04073"/>
    </source>
</evidence>
<organism evidence="2 3">
    <name type="scientific">Rhododendron griersonianum</name>
    <dbReference type="NCBI Taxonomy" id="479676"/>
    <lineage>
        <taxon>Eukaryota</taxon>
        <taxon>Viridiplantae</taxon>
        <taxon>Streptophyta</taxon>
        <taxon>Embryophyta</taxon>
        <taxon>Tracheophyta</taxon>
        <taxon>Spermatophyta</taxon>
        <taxon>Magnoliopsida</taxon>
        <taxon>eudicotyledons</taxon>
        <taxon>Gunneridae</taxon>
        <taxon>Pentapetalae</taxon>
        <taxon>asterids</taxon>
        <taxon>Ericales</taxon>
        <taxon>Ericaceae</taxon>
        <taxon>Ericoideae</taxon>
        <taxon>Rhodoreae</taxon>
        <taxon>Rhododendron</taxon>
    </lineage>
</organism>
<name>A0AAV6JIE1_9ERIC</name>
<dbReference type="PANTHER" id="PTHR30411:SF4">
    <property type="entry name" value="YBAK_AMINOACYL-TRNA SYNTHETASE-ASSOCIATED DOMAIN-CONTAINING PROTEIN"/>
    <property type="match status" value="1"/>
</dbReference>
<dbReference type="SUPFAM" id="SSF55826">
    <property type="entry name" value="YbaK/ProRS associated domain"/>
    <property type="match status" value="1"/>
</dbReference>
<keyword evidence="3" id="KW-1185">Reference proteome</keyword>
<evidence type="ECO:0000313" key="2">
    <source>
        <dbReference type="EMBL" id="KAG5539845.1"/>
    </source>
</evidence>
<dbReference type="Proteomes" id="UP000823749">
    <property type="component" value="Chromosome 7"/>
</dbReference>
<dbReference type="Gene3D" id="3.90.960.10">
    <property type="entry name" value="YbaK/aminoacyl-tRNA synthetase-associated domain"/>
    <property type="match status" value="1"/>
</dbReference>
<dbReference type="Pfam" id="PF04073">
    <property type="entry name" value="tRNA_edit"/>
    <property type="match status" value="1"/>
</dbReference>